<dbReference type="SFLD" id="SFLDG00358">
    <property type="entry name" value="Main_(cytGST)"/>
    <property type="match status" value="1"/>
</dbReference>
<feature type="domain" description="GST N-terminal" evidence="2">
    <location>
        <begin position="4"/>
        <end position="87"/>
    </location>
</feature>
<dbReference type="InterPro" id="IPR036282">
    <property type="entry name" value="Glutathione-S-Trfase_C_sf"/>
</dbReference>
<dbReference type="InterPro" id="IPR040079">
    <property type="entry name" value="Glutathione_S-Trfase"/>
</dbReference>
<dbReference type="SFLD" id="SFLDS00019">
    <property type="entry name" value="Glutathione_Transferase_(cytos"/>
    <property type="match status" value="1"/>
</dbReference>
<proteinExistence type="inferred from homology"/>
<evidence type="ECO:0000256" key="1">
    <source>
        <dbReference type="ARBA" id="ARBA00007409"/>
    </source>
</evidence>
<dbReference type="KEGG" id="dfa:DFA_03080"/>
<dbReference type="PROSITE" id="PS50404">
    <property type="entry name" value="GST_NTER"/>
    <property type="match status" value="1"/>
</dbReference>
<evidence type="ECO:0000259" key="2">
    <source>
        <dbReference type="PROSITE" id="PS50404"/>
    </source>
</evidence>
<dbReference type="InterPro" id="IPR004045">
    <property type="entry name" value="Glutathione_S-Trfase_N"/>
</dbReference>
<dbReference type="Gene3D" id="1.20.1050.130">
    <property type="match status" value="1"/>
</dbReference>
<keyword evidence="4" id="KW-1185">Reference proteome</keyword>
<dbReference type="CDD" id="cd03048">
    <property type="entry name" value="GST_N_Ure2p_like"/>
    <property type="match status" value="1"/>
</dbReference>
<dbReference type="EMBL" id="GL883006">
    <property type="protein sequence ID" value="EGG24835.1"/>
    <property type="molecule type" value="Genomic_DNA"/>
</dbReference>
<dbReference type="RefSeq" id="XP_004362686.1">
    <property type="nucleotide sequence ID" value="XM_004362629.1"/>
</dbReference>
<dbReference type="OMA" id="LFWESST"/>
<gene>
    <name evidence="3" type="ORF">DFA_03080</name>
</gene>
<dbReference type="SUPFAM" id="SSF52833">
    <property type="entry name" value="Thioredoxin-like"/>
    <property type="match status" value="1"/>
</dbReference>
<name>F4PGK1_CACFS</name>
<dbReference type="GeneID" id="14877367"/>
<dbReference type="Pfam" id="PF02798">
    <property type="entry name" value="GST_N"/>
    <property type="match status" value="1"/>
</dbReference>
<dbReference type="PANTHER" id="PTHR44051">
    <property type="entry name" value="GLUTATHIONE S-TRANSFERASE-RELATED"/>
    <property type="match status" value="1"/>
</dbReference>
<evidence type="ECO:0000313" key="4">
    <source>
        <dbReference type="Proteomes" id="UP000007797"/>
    </source>
</evidence>
<dbReference type="STRING" id="1054147.F4PGK1"/>
<accession>F4PGK1</accession>
<reference evidence="4" key="1">
    <citation type="journal article" date="2011" name="Genome Res.">
        <title>Phylogeny-wide analysis of social amoeba genomes highlights ancient origins for complex intercellular communication.</title>
        <authorList>
            <person name="Heidel A.J."/>
            <person name="Lawal H.M."/>
            <person name="Felder M."/>
            <person name="Schilde C."/>
            <person name="Helps N.R."/>
            <person name="Tunggal B."/>
            <person name="Rivero F."/>
            <person name="John U."/>
            <person name="Schleicher M."/>
            <person name="Eichinger L."/>
            <person name="Platzer M."/>
            <person name="Noegel A.A."/>
            <person name="Schaap P."/>
            <person name="Gloeckner G."/>
        </authorList>
    </citation>
    <scope>NUCLEOTIDE SEQUENCE [LARGE SCALE GENOMIC DNA]</scope>
    <source>
        <strain evidence="4">SH3</strain>
    </source>
</reference>
<dbReference type="InterPro" id="IPR036249">
    <property type="entry name" value="Thioredoxin-like_sf"/>
</dbReference>
<comment type="similarity">
    <text evidence="1">Belongs to the GST superfamily.</text>
</comment>
<evidence type="ECO:0000313" key="3">
    <source>
        <dbReference type="EMBL" id="EGG24835.1"/>
    </source>
</evidence>
<dbReference type="Proteomes" id="UP000007797">
    <property type="component" value="Unassembled WGS sequence"/>
</dbReference>
<organism evidence="3 4">
    <name type="scientific">Cavenderia fasciculata</name>
    <name type="common">Slime mold</name>
    <name type="synonym">Dictyostelium fasciculatum</name>
    <dbReference type="NCBI Taxonomy" id="261658"/>
    <lineage>
        <taxon>Eukaryota</taxon>
        <taxon>Amoebozoa</taxon>
        <taxon>Evosea</taxon>
        <taxon>Eumycetozoa</taxon>
        <taxon>Dictyostelia</taxon>
        <taxon>Acytosteliales</taxon>
        <taxon>Cavenderiaceae</taxon>
        <taxon>Cavenderia</taxon>
    </lineage>
</organism>
<dbReference type="OrthoDB" id="15789at2759"/>
<dbReference type="AlphaFoldDB" id="F4PGK1"/>
<dbReference type="PANTHER" id="PTHR44051:SF8">
    <property type="entry name" value="GLUTATHIONE S-TRANSFERASE GSTA"/>
    <property type="match status" value="1"/>
</dbReference>
<protein>
    <submittedName>
        <fullName evidence="3">Glutathione S-transferase</fullName>
    </submittedName>
</protein>
<dbReference type="SUPFAM" id="SSF47616">
    <property type="entry name" value="GST C-terminal domain-like"/>
    <property type="match status" value="1"/>
</dbReference>
<sequence length="144" mass="16832">MESNNNITLYGSTSPNVQKCQLLLKELNIPFNFKQVDLWKGEQKTEEYKKMFPNAKVPGLVDTNLDIQLFESSNILLYLVDKYDGQGKYLPKQDKDYKARLEVLNWLFWESSTLGPMSSHHNYYNVFGIEKVQEASIRFNINQN</sequence>